<protein>
    <recommendedName>
        <fullName evidence="3">Reverse transcriptase domain-containing protein</fullName>
    </recommendedName>
</protein>
<accession>A0A3P7P1M0</accession>
<dbReference type="Proteomes" id="UP000281553">
    <property type="component" value="Unassembled WGS sequence"/>
</dbReference>
<sequence length="130" mass="14418">MRASTRVSTITVHELRFSVDGALKTTTEVDVQRSMECVAVSCANYGLTINMDKTVVLHTPQPSVDYKAPLINAKGVGRKNLFVDDHPYHGSSTTRCPAALTRRHHRLYCDPPTVQNTDCHGHHISNSQYA</sequence>
<name>A0A3P7P1M0_DIBLA</name>
<keyword evidence="2" id="KW-1185">Reference proteome</keyword>
<organism evidence="1 2">
    <name type="scientific">Dibothriocephalus latus</name>
    <name type="common">Fish tapeworm</name>
    <name type="synonym">Diphyllobothrium latum</name>
    <dbReference type="NCBI Taxonomy" id="60516"/>
    <lineage>
        <taxon>Eukaryota</taxon>
        <taxon>Metazoa</taxon>
        <taxon>Spiralia</taxon>
        <taxon>Lophotrochozoa</taxon>
        <taxon>Platyhelminthes</taxon>
        <taxon>Cestoda</taxon>
        <taxon>Eucestoda</taxon>
        <taxon>Diphyllobothriidea</taxon>
        <taxon>Diphyllobothriidae</taxon>
        <taxon>Dibothriocephalus</taxon>
    </lineage>
</organism>
<dbReference type="OrthoDB" id="410381at2759"/>
<evidence type="ECO:0000313" key="1">
    <source>
        <dbReference type="EMBL" id="VDN14182.1"/>
    </source>
</evidence>
<dbReference type="AlphaFoldDB" id="A0A3P7P1M0"/>
<gene>
    <name evidence="1" type="ORF">DILT_LOCUS10013</name>
</gene>
<dbReference type="EMBL" id="UYRU01058512">
    <property type="protein sequence ID" value="VDN14182.1"/>
    <property type="molecule type" value="Genomic_DNA"/>
</dbReference>
<evidence type="ECO:0008006" key="3">
    <source>
        <dbReference type="Google" id="ProtNLM"/>
    </source>
</evidence>
<proteinExistence type="predicted"/>
<reference evidence="1 2" key="1">
    <citation type="submission" date="2018-11" db="EMBL/GenBank/DDBJ databases">
        <authorList>
            <consortium name="Pathogen Informatics"/>
        </authorList>
    </citation>
    <scope>NUCLEOTIDE SEQUENCE [LARGE SCALE GENOMIC DNA]</scope>
</reference>
<evidence type="ECO:0000313" key="2">
    <source>
        <dbReference type="Proteomes" id="UP000281553"/>
    </source>
</evidence>